<dbReference type="EC" id="2.7.10.1" evidence="2"/>
<dbReference type="FunFam" id="2.10.50.10:FF:000001">
    <property type="entry name" value="Ephrin type-A receptor 5"/>
    <property type="match status" value="1"/>
</dbReference>
<dbReference type="GO" id="GO:0005886">
    <property type="term" value="C:plasma membrane"/>
    <property type="evidence" value="ECO:0007669"/>
    <property type="project" value="UniProtKB-SubCell"/>
</dbReference>
<keyword evidence="3" id="KW-1003">Cell membrane</keyword>
<evidence type="ECO:0000313" key="16">
    <source>
        <dbReference type="Proteomes" id="UP000327493"/>
    </source>
</evidence>
<evidence type="ECO:0000256" key="5">
    <source>
        <dbReference type="ARBA" id="ARBA00022679"/>
    </source>
</evidence>
<protein>
    <recommendedName>
        <fullName evidence="2">receptor protein-tyrosine kinase</fullName>
        <ecNumber evidence="2">2.7.10.1</ecNumber>
    </recommendedName>
</protein>
<dbReference type="InterPro" id="IPR050449">
    <property type="entry name" value="Ephrin_rcpt_TKs"/>
</dbReference>
<keyword evidence="7" id="KW-0677">Repeat</keyword>
<evidence type="ECO:0000256" key="9">
    <source>
        <dbReference type="ARBA" id="ARBA00022777"/>
    </source>
</evidence>
<evidence type="ECO:0000313" key="15">
    <source>
        <dbReference type="EMBL" id="KAA8593751.1"/>
    </source>
</evidence>
<dbReference type="Proteomes" id="UP000327493">
    <property type="component" value="Chromosome 3"/>
</dbReference>
<evidence type="ECO:0000256" key="8">
    <source>
        <dbReference type="ARBA" id="ARBA00022741"/>
    </source>
</evidence>
<comment type="caution">
    <text evidence="15">The sequence shown here is derived from an EMBL/GenBank/DDBJ whole genome shotgun (WGS) entry which is preliminary data.</text>
</comment>
<sequence>CKIGYYRALATDGSCAKCPLHSYSVREGSTSCVCDKGYFRSETDPASMPCTPHSESRTEQMKEKKTLKIISQFALLKVSLGKSQHLWINYRVSVTADGSPTLPCSHRCILGERQTRTEEQEHMPS</sequence>
<dbReference type="GO" id="GO:0030425">
    <property type="term" value="C:dendrite"/>
    <property type="evidence" value="ECO:0007669"/>
    <property type="project" value="TreeGrafter"/>
</dbReference>
<keyword evidence="9" id="KW-0418">Kinase</keyword>
<dbReference type="Gene3D" id="2.10.50.10">
    <property type="entry name" value="Tumor Necrosis Factor Receptor, subunit A, domain 2"/>
    <property type="match status" value="1"/>
</dbReference>
<proteinExistence type="predicted"/>
<dbReference type="GO" id="GO:0007411">
    <property type="term" value="P:axon guidance"/>
    <property type="evidence" value="ECO:0007669"/>
    <property type="project" value="TreeGrafter"/>
</dbReference>
<dbReference type="AlphaFoldDB" id="A0A5J5DKD6"/>
<dbReference type="PANTHER" id="PTHR46877">
    <property type="entry name" value="EPH RECEPTOR A5"/>
    <property type="match status" value="1"/>
</dbReference>
<evidence type="ECO:0000256" key="10">
    <source>
        <dbReference type="ARBA" id="ARBA00022840"/>
    </source>
</evidence>
<keyword evidence="10" id="KW-0067">ATP-binding</keyword>
<keyword evidence="12" id="KW-0472">Membrane</keyword>
<comment type="subcellular location">
    <subcellularLocation>
        <location evidence="1">Cell membrane</location>
        <topology evidence="1">Single-pass type I membrane protein</topology>
    </subcellularLocation>
</comment>
<keyword evidence="6" id="KW-0812">Transmembrane</keyword>
<dbReference type="Pfam" id="PF07699">
    <property type="entry name" value="Ephrin_rec_like"/>
    <property type="match status" value="1"/>
</dbReference>
<evidence type="ECO:0000256" key="6">
    <source>
        <dbReference type="ARBA" id="ARBA00022692"/>
    </source>
</evidence>
<evidence type="ECO:0000256" key="4">
    <source>
        <dbReference type="ARBA" id="ARBA00022553"/>
    </source>
</evidence>
<dbReference type="PANTHER" id="PTHR46877:SF18">
    <property type="entry name" value="EPHRIN TYPE-A RECEPTOR 4"/>
    <property type="match status" value="1"/>
</dbReference>
<organism evidence="15 16">
    <name type="scientific">Etheostoma spectabile</name>
    <name type="common">orangethroat darter</name>
    <dbReference type="NCBI Taxonomy" id="54343"/>
    <lineage>
        <taxon>Eukaryota</taxon>
        <taxon>Metazoa</taxon>
        <taxon>Chordata</taxon>
        <taxon>Craniata</taxon>
        <taxon>Vertebrata</taxon>
        <taxon>Euteleostomi</taxon>
        <taxon>Actinopterygii</taxon>
        <taxon>Neopterygii</taxon>
        <taxon>Teleostei</taxon>
        <taxon>Neoteleostei</taxon>
        <taxon>Acanthomorphata</taxon>
        <taxon>Eupercaria</taxon>
        <taxon>Perciformes</taxon>
        <taxon>Percoidei</taxon>
        <taxon>Percidae</taxon>
        <taxon>Etheostomatinae</taxon>
        <taxon>Etheostoma</taxon>
    </lineage>
</organism>
<evidence type="ECO:0000256" key="12">
    <source>
        <dbReference type="ARBA" id="ARBA00023136"/>
    </source>
</evidence>
<keyword evidence="5" id="KW-0808">Transferase</keyword>
<feature type="non-terminal residue" evidence="15">
    <location>
        <position position="1"/>
    </location>
</feature>
<evidence type="ECO:0000256" key="3">
    <source>
        <dbReference type="ARBA" id="ARBA00022475"/>
    </source>
</evidence>
<name>A0A5J5DKD6_9PERO</name>
<evidence type="ECO:0000256" key="11">
    <source>
        <dbReference type="ARBA" id="ARBA00022989"/>
    </source>
</evidence>
<dbReference type="EMBL" id="VOFY01000003">
    <property type="protein sequence ID" value="KAA8593751.1"/>
    <property type="molecule type" value="Genomic_DNA"/>
</dbReference>
<evidence type="ECO:0000256" key="2">
    <source>
        <dbReference type="ARBA" id="ARBA00011902"/>
    </source>
</evidence>
<evidence type="ECO:0000256" key="7">
    <source>
        <dbReference type="ARBA" id="ARBA00022737"/>
    </source>
</evidence>
<feature type="domain" description="Tyrosine-protein kinase ephrin type A/B receptor-like" evidence="14">
    <location>
        <begin position="1"/>
        <end position="31"/>
    </location>
</feature>
<keyword evidence="13" id="KW-0675">Receptor</keyword>
<dbReference type="GO" id="GO:0005005">
    <property type="term" value="F:transmembrane-ephrin receptor activity"/>
    <property type="evidence" value="ECO:0007669"/>
    <property type="project" value="TreeGrafter"/>
</dbReference>
<dbReference type="GO" id="GO:0005524">
    <property type="term" value="F:ATP binding"/>
    <property type="evidence" value="ECO:0007669"/>
    <property type="project" value="UniProtKB-KW"/>
</dbReference>
<keyword evidence="11" id="KW-1133">Transmembrane helix</keyword>
<evidence type="ECO:0000256" key="13">
    <source>
        <dbReference type="ARBA" id="ARBA00023170"/>
    </source>
</evidence>
<evidence type="ECO:0000256" key="1">
    <source>
        <dbReference type="ARBA" id="ARBA00004251"/>
    </source>
</evidence>
<keyword evidence="4" id="KW-0597">Phosphoprotein</keyword>
<gene>
    <name evidence="15" type="ORF">FQN60_004585</name>
</gene>
<accession>A0A5J5DKD6</accession>
<dbReference type="InterPro" id="IPR011641">
    <property type="entry name" value="Tyr-kin_ephrin_A/B_rcpt-like"/>
</dbReference>
<evidence type="ECO:0000259" key="14">
    <source>
        <dbReference type="Pfam" id="PF07699"/>
    </source>
</evidence>
<reference evidence="15 16" key="1">
    <citation type="submission" date="2019-08" db="EMBL/GenBank/DDBJ databases">
        <title>A chromosome-level genome assembly, high-density linkage maps, and genome scans reveal the genomic architecture of hybrid incompatibilities underlying speciation via character displacement in darters (Percidae: Etheostominae).</title>
        <authorList>
            <person name="Moran R.L."/>
            <person name="Catchen J.M."/>
            <person name="Fuller R.C."/>
        </authorList>
    </citation>
    <scope>NUCLEOTIDE SEQUENCE [LARGE SCALE GENOMIC DNA]</scope>
    <source>
        <strain evidence="15">EspeVRDwgs_2016</strain>
        <tissue evidence="15">Muscle</tissue>
    </source>
</reference>
<keyword evidence="8" id="KW-0547">Nucleotide-binding</keyword>
<keyword evidence="16" id="KW-1185">Reference proteome</keyword>